<name>A0A099KQG3_COLPS</name>
<reference evidence="2 3" key="1">
    <citation type="submission" date="2014-08" db="EMBL/GenBank/DDBJ databases">
        <title>Genomic and Phenotypic Diversity of Colwellia psychrerythraea strains from Disparate Marine Basins.</title>
        <authorList>
            <person name="Techtmann S.M."/>
            <person name="Stelling S.C."/>
            <person name="Utturkar S.M."/>
            <person name="Alshibli N."/>
            <person name="Harris A."/>
            <person name="Brown S.D."/>
            <person name="Hazen T.C."/>
        </authorList>
    </citation>
    <scope>NUCLEOTIDE SEQUENCE [LARGE SCALE GENOMIC DNA]</scope>
    <source>
        <strain evidence="2 3">ND2E</strain>
    </source>
</reference>
<dbReference type="Proteomes" id="UP000029843">
    <property type="component" value="Unassembled WGS sequence"/>
</dbReference>
<evidence type="ECO:0000313" key="3">
    <source>
        <dbReference type="Proteomes" id="UP000029843"/>
    </source>
</evidence>
<organism evidence="2 3">
    <name type="scientific">Colwellia psychrerythraea</name>
    <name type="common">Vibrio psychroerythus</name>
    <dbReference type="NCBI Taxonomy" id="28229"/>
    <lineage>
        <taxon>Bacteria</taxon>
        <taxon>Pseudomonadati</taxon>
        <taxon>Pseudomonadota</taxon>
        <taxon>Gammaproteobacteria</taxon>
        <taxon>Alteromonadales</taxon>
        <taxon>Colwelliaceae</taxon>
        <taxon>Colwellia</taxon>
    </lineage>
</organism>
<comment type="caution">
    <text evidence="2">The sequence shown here is derived from an EMBL/GenBank/DDBJ whole genome shotgun (WGS) entry which is preliminary data.</text>
</comment>
<dbReference type="InterPro" id="IPR009081">
    <property type="entry name" value="PP-bd_ACP"/>
</dbReference>
<dbReference type="Gene3D" id="1.10.1200.10">
    <property type="entry name" value="ACP-like"/>
    <property type="match status" value="1"/>
</dbReference>
<accession>A0A099KQG3</accession>
<dbReference type="RefSeq" id="WP_052056485.1">
    <property type="nucleotide sequence ID" value="NZ_JQED01000017.1"/>
</dbReference>
<evidence type="ECO:0000259" key="1">
    <source>
        <dbReference type="PROSITE" id="PS50075"/>
    </source>
</evidence>
<dbReference type="PROSITE" id="PS50075">
    <property type="entry name" value="CARRIER"/>
    <property type="match status" value="1"/>
</dbReference>
<proteinExistence type="predicted"/>
<dbReference type="SUPFAM" id="SSF47336">
    <property type="entry name" value="ACP-like"/>
    <property type="match status" value="1"/>
</dbReference>
<gene>
    <name evidence="2" type="ORF">ND2E_2974</name>
</gene>
<dbReference type="Pfam" id="PF00550">
    <property type="entry name" value="PP-binding"/>
    <property type="match status" value="1"/>
</dbReference>
<dbReference type="AlphaFoldDB" id="A0A099KQG3"/>
<dbReference type="PATRIC" id="fig|28229.4.peg.2017"/>
<feature type="domain" description="Carrier" evidence="1">
    <location>
        <begin position="13"/>
        <end position="95"/>
    </location>
</feature>
<evidence type="ECO:0000313" key="2">
    <source>
        <dbReference type="EMBL" id="KGJ92726.1"/>
    </source>
</evidence>
<protein>
    <submittedName>
        <fullName evidence="2">Acyl carrier protein familyprotein</fullName>
    </submittedName>
</protein>
<dbReference type="OrthoDB" id="8527261at2"/>
<dbReference type="InterPro" id="IPR036736">
    <property type="entry name" value="ACP-like_sf"/>
</dbReference>
<sequence>MTSAQAFEQTTEQSREQTIAQLIKLLIAIIPSYDESFWNVDTELFGAIAEFDSMALVTLIGEIEESFDIDFDDDDISAENFFSVASLADLVLEQS</sequence>
<dbReference type="EMBL" id="JQED01000017">
    <property type="protein sequence ID" value="KGJ92726.1"/>
    <property type="molecule type" value="Genomic_DNA"/>
</dbReference>